<gene>
    <name evidence="11" type="ORF">BCR34DRAFT_140210</name>
</gene>
<proteinExistence type="predicted"/>
<dbReference type="InterPro" id="IPR050660">
    <property type="entry name" value="NEK_Ser/Thr_kinase"/>
</dbReference>
<protein>
    <recommendedName>
        <fullName evidence="1">non-specific serine/threonine protein kinase</fullName>
        <ecNumber evidence="1">2.7.11.1</ecNumber>
    </recommendedName>
</protein>
<feature type="region of interest" description="Disordered" evidence="9">
    <location>
        <begin position="415"/>
        <end position="461"/>
    </location>
</feature>
<evidence type="ECO:0000259" key="10">
    <source>
        <dbReference type="PROSITE" id="PS50011"/>
    </source>
</evidence>
<comment type="catalytic activity">
    <reaction evidence="8">
        <text>L-seryl-[protein] + ATP = O-phospho-L-seryl-[protein] + ADP + H(+)</text>
        <dbReference type="Rhea" id="RHEA:17989"/>
        <dbReference type="Rhea" id="RHEA-COMP:9863"/>
        <dbReference type="Rhea" id="RHEA-COMP:11604"/>
        <dbReference type="ChEBI" id="CHEBI:15378"/>
        <dbReference type="ChEBI" id="CHEBI:29999"/>
        <dbReference type="ChEBI" id="CHEBI:30616"/>
        <dbReference type="ChEBI" id="CHEBI:83421"/>
        <dbReference type="ChEBI" id="CHEBI:456216"/>
        <dbReference type="EC" id="2.7.11.1"/>
    </reaction>
</comment>
<dbReference type="InterPro" id="IPR008271">
    <property type="entry name" value="Ser/Thr_kinase_AS"/>
</dbReference>
<dbReference type="EC" id="2.7.11.1" evidence="1"/>
<dbReference type="PROSITE" id="PS50011">
    <property type="entry name" value="PROTEIN_KINASE_DOM"/>
    <property type="match status" value="1"/>
</dbReference>
<keyword evidence="12" id="KW-1185">Reference proteome</keyword>
<dbReference type="OrthoDB" id="4062651at2759"/>
<evidence type="ECO:0000256" key="5">
    <source>
        <dbReference type="ARBA" id="ARBA00022777"/>
    </source>
</evidence>
<comment type="caution">
    <text evidence="11">The sequence shown here is derived from an EMBL/GenBank/DDBJ whole genome shotgun (WGS) entry which is preliminary data.</text>
</comment>
<dbReference type="Proteomes" id="UP000193144">
    <property type="component" value="Unassembled WGS sequence"/>
</dbReference>
<evidence type="ECO:0000256" key="7">
    <source>
        <dbReference type="ARBA" id="ARBA00047899"/>
    </source>
</evidence>
<evidence type="ECO:0000256" key="3">
    <source>
        <dbReference type="ARBA" id="ARBA00022679"/>
    </source>
</evidence>
<dbReference type="PANTHER" id="PTHR43671">
    <property type="entry name" value="SERINE/THREONINE-PROTEIN KINASE NEK"/>
    <property type="match status" value="1"/>
</dbReference>
<dbReference type="GO" id="GO:0005524">
    <property type="term" value="F:ATP binding"/>
    <property type="evidence" value="ECO:0007669"/>
    <property type="project" value="UniProtKB-KW"/>
</dbReference>
<dbReference type="InterPro" id="IPR011009">
    <property type="entry name" value="Kinase-like_dom_sf"/>
</dbReference>
<keyword evidence="6" id="KW-0067">ATP-binding</keyword>
<keyword evidence="2" id="KW-0723">Serine/threonine-protein kinase</keyword>
<evidence type="ECO:0000256" key="9">
    <source>
        <dbReference type="SAM" id="MobiDB-lite"/>
    </source>
</evidence>
<dbReference type="AlphaFoldDB" id="A0A1Y1YMJ8"/>
<feature type="compositionally biased region" description="Basic and acidic residues" evidence="9">
    <location>
        <begin position="431"/>
        <end position="444"/>
    </location>
</feature>
<reference evidence="11 12" key="1">
    <citation type="submission" date="2016-07" db="EMBL/GenBank/DDBJ databases">
        <title>Pervasive Adenine N6-methylation of Active Genes in Fungi.</title>
        <authorList>
            <consortium name="DOE Joint Genome Institute"/>
            <person name="Mondo S.J."/>
            <person name="Dannebaum R.O."/>
            <person name="Kuo R.C."/>
            <person name="Labutti K."/>
            <person name="Haridas S."/>
            <person name="Kuo A."/>
            <person name="Salamov A."/>
            <person name="Ahrendt S.R."/>
            <person name="Lipzen A."/>
            <person name="Sullivan W."/>
            <person name="Andreopoulos W.B."/>
            <person name="Clum A."/>
            <person name="Lindquist E."/>
            <person name="Daum C."/>
            <person name="Ramamoorthy G.K."/>
            <person name="Gryganskyi A."/>
            <person name="Culley D."/>
            <person name="Magnuson J.K."/>
            <person name="James T.Y."/>
            <person name="O'Malley M.A."/>
            <person name="Stajich J.E."/>
            <person name="Spatafora J.W."/>
            <person name="Visel A."/>
            <person name="Grigoriev I.V."/>
        </authorList>
    </citation>
    <scope>NUCLEOTIDE SEQUENCE [LARGE SCALE GENOMIC DNA]</scope>
    <source>
        <strain evidence="11 12">CBS 115471</strain>
    </source>
</reference>
<evidence type="ECO:0000256" key="1">
    <source>
        <dbReference type="ARBA" id="ARBA00012513"/>
    </source>
</evidence>
<dbReference type="Gene3D" id="1.10.510.10">
    <property type="entry name" value="Transferase(Phosphotransferase) domain 1"/>
    <property type="match status" value="1"/>
</dbReference>
<evidence type="ECO:0000256" key="4">
    <source>
        <dbReference type="ARBA" id="ARBA00022741"/>
    </source>
</evidence>
<keyword evidence="3" id="KW-0808">Transferase</keyword>
<feature type="compositionally biased region" description="Polar residues" evidence="9">
    <location>
        <begin position="421"/>
        <end position="430"/>
    </location>
</feature>
<dbReference type="GO" id="GO:0004674">
    <property type="term" value="F:protein serine/threonine kinase activity"/>
    <property type="evidence" value="ECO:0007669"/>
    <property type="project" value="UniProtKB-KW"/>
</dbReference>
<keyword evidence="4" id="KW-0547">Nucleotide-binding</keyword>
<dbReference type="Pfam" id="PF00069">
    <property type="entry name" value="Pkinase"/>
    <property type="match status" value="1"/>
</dbReference>
<organism evidence="11 12">
    <name type="scientific">Clohesyomyces aquaticus</name>
    <dbReference type="NCBI Taxonomy" id="1231657"/>
    <lineage>
        <taxon>Eukaryota</taxon>
        <taxon>Fungi</taxon>
        <taxon>Dikarya</taxon>
        <taxon>Ascomycota</taxon>
        <taxon>Pezizomycotina</taxon>
        <taxon>Dothideomycetes</taxon>
        <taxon>Pleosporomycetidae</taxon>
        <taxon>Pleosporales</taxon>
        <taxon>Lindgomycetaceae</taxon>
        <taxon>Clohesyomyces</taxon>
    </lineage>
</organism>
<evidence type="ECO:0000256" key="2">
    <source>
        <dbReference type="ARBA" id="ARBA00022527"/>
    </source>
</evidence>
<evidence type="ECO:0000313" key="11">
    <source>
        <dbReference type="EMBL" id="ORX99221.1"/>
    </source>
</evidence>
<keyword evidence="5 11" id="KW-0418">Kinase</keyword>
<evidence type="ECO:0000313" key="12">
    <source>
        <dbReference type="Proteomes" id="UP000193144"/>
    </source>
</evidence>
<dbReference type="Gene3D" id="3.30.200.20">
    <property type="entry name" value="Phosphorylase Kinase, domain 1"/>
    <property type="match status" value="1"/>
</dbReference>
<dbReference type="EMBL" id="MCFA01000201">
    <property type="protein sequence ID" value="ORX99221.1"/>
    <property type="molecule type" value="Genomic_DNA"/>
</dbReference>
<dbReference type="InterPro" id="IPR000719">
    <property type="entry name" value="Prot_kinase_dom"/>
</dbReference>
<dbReference type="CDD" id="cd00180">
    <property type="entry name" value="PKc"/>
    <property type="match status" value="1"/>
</dbReference>
<dbReference type="PANTHER" id="PTHR43671:SF98">
    <property type="entry name" value="SERINE_THREONINE-PROTEIN KINASE NEK11"/>
    <property type="match status" value="1"/>
</dbReference>
<evidence type="ECO:0000256" key="6">
    <source>
        <dbReference type="ARBA" id="ARBA00022840"/>
    </source>
</evidence>
<dbReference type="PROSITE" id="PS00108">
    <property type="entry name" value="PROTEIN_KINASE_ST"/>
    <property type="match status" value="1"/>
</dbReference>
<comment type="catalytic activity">
    <reaction evidence="7">
        <text>L-threonyl-[protein] + ATP = O-phospho-L-threonyl-[protein] + ADP + H(+)</text>
        <dbReference type="Rhea" id="RHEA:46608"/>
        <dbReference type="Rhea" id="RHEA-COMP:11060"/>
        <dbReference type="Rhea" id="RHEA-COMP:11605"/>
        <dbReference type="ChEBI" id="CHEBI:15378"/>
        <dbReference type="ChEBI" id="CHEBI:30013"/>
        <dbReference type="ChEBI" id="CHEBI:30616"/>
        <dbReference type="ChEBI" id="CHEBI:61977"/>
        <dbReference type="ChEBI" id="CHEBI:456216"/>
        <dbReference type="EC" id="2.7.11.1"/>
    </reaction>
</comment>
<dbReference type="SUPFAM" id="SSF56112">
    <property type="entry name" value="Protein kinase-like (PK-like)"/>
    <property type="match status" value="1"/>
</dbReference>
<accession>A0A1Y1YMJ8</accession>
<name>A0A1Y1YMJ8_9PLEO</name>
<dbReference type="GO" id="GO:0005634">
    <property type="term" value="C:nucleus"/>
    <property type="evidence" value="ECO:0007669"/>
    <property type="project" value="TreeGrafter"/>
</dbReference>
<dbReference type="STRING" id="1231657.A0A1Y1YMJ8"/>
<dbReference type="SMART" id="SM00220">
    <property type="entry name" value="S_TKc"/>
    <property type="match status" value="1"/>
</dbReference>
<evidence type="ECO:0000256" key="8">
    <source>
        <dbReference type="ARBA" id="ARBA00048679"/>
    </source>
</evidence>
<sequence length="490" mass="53719">MSEPSDTTNGSGEYDDLYEALETAIIFGDGRHMEFKAGVSIPLVSRRELGSGAEGTVDEIEIEASAVYARKVWKGLDGKKRARRLKEVELLKRLESHPHIVQIVQTYSRGCEMAIIMSPVAESDLKEIPKEGSISQIILKQAFGCLVTGLAFVHKANIIHGDIKPNNVLLYQRQFLLTDFGCARDITGRSESMTEATMRGTVGYCAPEVIRRDKRGRSADVFSLACVLMEIWSVLKGNAHRGDNPTSFLSLNPYFTRLEDSGEGSQSLRMWIATMAEKYDEPLDKVWLNSCSKMLRKEPKKRPTLNVLLSELDSRNSQDSLKHALFCTACLEGRESVKPATTTLSSLSQNIPQPERMHATRPDPITVSKQIAEPEHTTKLGNNTKLDHNASIRVPGAETPFALCAASTVKSAFPIDRGSGEDTSSQVKSSCDSDLHTHGDDLSHLLDPPSGEGKAPETSDISTQVSPVLFHGIEYGSAGQGAYNSSRSLH</sequence>
<feature type="domain" description="Protein kinase" evidence="10">
    <location>
        <begin position="43"/>
        <end position="326"/>
    </location>
</feature>